<gene>
    <name evidence="3" type="ORF">SISNIDRAFT_482942</name>
</gene>
<keyword evidence="4" id="KW-1185">Reference proteome</keyword>
<feature type="compositionally biased region" description="Low complexity" evidence="2">
    <location>
        <begin position="73"/>
        <end position="86"/>
    </location>
</feature>
<name>A0A164XWR7_9AGAM</name>
<accession>A0A164XWR7</accession>
<dbReference type="AlphaFoldDB" id="A0A164XWR7"/>
<sequence length="281" mass="30928">MDEDYAEHLMRPRSRSLNGIQVVLWDPSLWPVPGVQGSNKRRRDLDEDTSSYTSQSPIRQASTGPGPEQLFLSSPVSPSSTAPVADPAHDAYTDPSSSIRNLIRQPSLELPHSLYESAQISHGEADQGKRDQHHFAESVNTANPPHPPSTPSVYANFPDPDWEENRLSSTKSTLQEAADRRDSQLRSAKKAKAKLGGSFESIRRALAEIGGYPRVPPPSRADIASHAADLIRMESEETDLMEIRIKKLDAQIAQLESERLEADAAAEQYSNVTTLNADRGV</sequence>
<feature type="compositionally biased region" description="Polar residues" evidence="2">
    <location>
        <begin position="50"/>
        <end position="63"/>
    </location>
</feature>
<evidence type="ECO:0000256" key="1">
    <source>
        <dbReference type="SAM" id="Coils"/>
    </source>
</evidence>
<organism evidence="3 4">
    <name type="scientific">Sistotremastrum niveocremeum HHB9708</name>
    <dbReference type="NCBI Taxonomy" id="1314777"/>
    <lineage>
        <taxon>Eukaryota</taxon>
        <taxon>Fungi</taxon>
        <taxon>Dikarya</taxon>
        <taxon>Basidiomycota</taxon>
        <taxon>Agaricomycotina</taxon>
        <taxon>Agaricomycetes</taxon>
        <taxon>Sistotremastrales</taxon>
        <taxon>Sistotremastraceae</taxon>
        <taxon>Sertulicium</taxon>
        <taxon>Sertulicium niveocremeum</taxon>
    </lineage>
</organism>
<proteinExistence type="predicted"/>
<dbReference type="Proteomes" id="UP000076722">
    <property type="component" value="Unassembled WGS sequence"/>
</dbReference>
<evidence type="ECO:0000256" key="2">
    <source>
        <dbReference type="SAM" id="MobiDB-lite"/>
    </source>
</evidence>
<feature type="coiled-coil region" evidence="1">
    <location>
        <begin position="238"/>
        <end position="272"/>
    </location>
</feature>
<keyword evidence="1" id="KW-0175">Coiled coil</keyword>
<protein>
    <submittedName>
        <fullName evidence="3">Uncharacterized protein</fullName>
    </submittedName>
</protein>
<evidence type="ECO:0000313" key="3">
    <source>
        <dbReference type="EMBL" id="KZS96367.1"/>
    </source>
</evidence>
<dbReference type="EMBL" id="KV419399">
    <property type="protein sequence ID" value="KZS96367.1"/>
    <property type="molecule type" value="Genomic_DNA"/>
</dbReference>
<reference evidence="3 4" key="1">
    <citation type="journal article" date="2016" name="Mol. Biol. Evol.">
        <title>Comparative Genomics of Early-Diverging Mushroom-Forming Fungi Provides Insights into the Origins of Lignocellulose Decay Capabilities.</title>
        <authorList>
            <person name="Nagy L.G."/>
            <person name="Riley R."/>
            <person name="Tritt A."/>
            <person name="Adam C."/>
            <person name="Daum C."/>
            <person name="Floudas D."/>
            <person name="Sun H."/>
            <person name="Yadav J.S."/>
            <person name="Pangilinan J."/>
            <person name="Larsson K.H."/>
            <person name="Matsuura K."/>
            <person name="Barry K."/>
            <person name="Labutti K."/>
            <person name="Kuo R."/>
            <person name="Ohm R.A."/>
            <person name="Bhattacharya S.S."/>
            <person name="Shirouzu T."/>
            <person name="Yoshinaga Y."/>
            <person name="Martin F.M."/>
            <person name="Grigoriev I.V."/>
            <person name="Hibbett D.S."/>
        </authorList>
    </citation>
    <scope>NUCLEOTIDE SEQUENCE [LARGE SCALE GENOMIC DNA]</scope>
    <source>
        <strain evidence="3 4">HHB9708</strain>
    </source>
</reference>
<feature type="region of interest" description="Disordered" evidence="2">
    <location>
        <begin position="138"/>
        <end position="192"/>
    </location>
</feature>
<evidence type="ECO:0000313" key="4">
    <source>
        <dbReference type="Proteomes" id="UP000076722"/>
    </source>
</evidence>
<feature type="region of interest" description="Disordered" evidence="2">
    <location>
        <begin position="29"/>
        <end position="98"/>
    </location>
</feature>